<sequence length="322" mass="33945">MQADGRGLLLGREKEEETASTADSDAGLRADIAIAAVWLGETAYYGPGGGTDMGSVFLHPLQAAAIQGDIQMIETVLGALNEGLSSLDGEEPRPREEYREHAYGHIVLGTALKQGGGRHRAHPWPDLFERARSLVERHIGRPFTYHLGIALTGCTVGGRVDLFRHLLHKAKSRAEAEGGDGKEFRLVDHPESGGPLGLYWNMLAAIRGREEAIVRMLLDRDTGGGGMDVNYVDPTVSANQACTPLLEAVRAGRIDVVRLLLDYGADPNSAGAGDVDVEGRGPVAIADRGSGCVGEVGHLPPLARARGAPGYASDGRGGYGGG</sequence>
<proteinExistence type="predicted"/>
<dbReference type="PROSITE" id="PS50297">
    <property type="entry name" value="ANK_REP_REGION"/>
    <property type="match status" value="1"/>
</dbReference>
<dbReference type="Proteomes" id="UP001433268">
    <property type="component" value="Unassembled WGS sequence"/>
</dbReference>
<dbReference type="GeneID" id="92044471"/>
<feature type="region of interest" description="Disordered" evidence="4">
    <location>
        <begin position="1"/>
        <end position="23"/>
    </location>
</feature>
<evidence type="ECO:0000256" key="1">
    <source>
        <dbReference type="ARBA" id="ARBA00022737"/>
    </source>
</evidence>
<keyword evidence="1" id="KW-0677">Repeat</keyword>
<evidence type="ECO:0008006" key="7">
    <source>
        <dbReference type="Google" id="ProtNLM"/>
    </source>
</evidence>
<evidence type="ECO:0000256" key="3">
    <source>
        <dbReference type="PROSITE-ProRule" id="PRU00023"/>
    </source>
</evidence>
<dbReference type="InterPro" id="IPR036770">
    <property type="entry name" value="Ankyrin_rpt-contain_sf"/>
</dbReference>
<keyword evidence="6" id="KW-1185">Reference proteome</keyword>
<gene>
    <name evidence="5" type="ORF">PG997_007096</name>
</gene>
<dbReference type="InterPro" id="IPR050745">
    <property type="entry name" value="Multifunctional_regulatory"/>
</dbReference>
<feature type="repeat" description="ANK" evidence="3">
    <location>
        <begin position="240"/>
        <end position="272"/>
    </location>
</feature>
<dbReference type="PANTHER" id="PTHR24189">
    <property type="entry name" value="MYOTROPHIN"/>
    <property type="match status" value="1"/>
</dbReference>
<evidence type="ECO:0000313" key="5">
    <source>
        <dbReference type="EMBL" id="KAK8085825.1"/>
    </source>
</evidence>
<keyword evidence="2 3" id="KW-0040">ANK repeat</keyword>
<name>A0ABR1WQL3_9PEZI</name>
<dbReference type="PANTHER" id="PTHR24189:SF50">
    <property type="entry name" value="ANKYRIN REPEAT AND SOCS BOX PROTEIN 2"/>
    <property type="match status" value="1"/>
</dbReference>
<reference evidence="5 6" key="1">
    <citation type="submission" date="2023-01" db="EMBL/GenBank/DDBJ databases">
        <title>Analysis of 21 Apiospora genomes using comparative genomics revels a genus with tremendous synthesis potential of carbohydrate active enzymes and secondary metabolites.</title>
        <authorList>
            <person name="Sorensen T."/>
        </authorList>
    </citation>
    <scope>NUCLEOTIDE SEQUENCE [LARGE SCALE GENOMIC DNA]</scope>
    <source>
        <strain evidence="5 6">CBS 114990</strain>
    </source>
</reference>
<evidence type="ECO:0000256" key="4">
    <source>
        <dbReference type="SAM" id="MobiDB-lite"/>
    </source>
</evidence>
<comment type="caution">
    <text evidence="5">The sequence shown here is derived from an EMBL/GenBank/DDBJ whole genome shotgun (WGS) entry which is preliminary data.</text>
</comment>
<evidence type="ECO:0000313" key="6">
    <source>
        <dbReference type="Proteomes" id="UP001433268"/>
    </source>
</evidence>
<accession>A0ABR1WQL3</accession>
<protein>
    <recommendedName>
        <fullName evidence="7">Ankyrin</fullName>
    </recommendedName>
</protein>
<dbReference type="Pfam" id="PF12796">
    <property type="entry name" value="Ank_2"/>
    <property type="match status" value="1"/>
</dbReference>
<feature type="compositionally biased region" description="Low complexity" evidence="4">
    <location>
        <begin position="1"/>
        <end position="10"/>
    </location>
</feature>
<dbReference type="SUPFAM" id="SSF48403">
    <property type="entry name" value="Ankyrin repeat"/>
    <property type="match status" value="1"/>
</dbReference>
<dbReference type="RefSeq" id="XP_066670334.1">
    <property type="nucleotide sequence ID" value="XM_066811411.1"/>
</dbReference>
<dbReference type="Gene3D" id="1.25.40.20">
    <property type="entry name" value="Ankyrin repeat-containing domain"/>
    <property type="match status" value="1"/>
</dbReference>
<organism evidence="5 6">
    <name type="scientific">Apiospora hydei</name>
    <dbReference type="NCBI Taxonomy" id="1337664"/>
    <lineage>
        <taxon>Eukaryota</taxon>
        <taxon>Fungi</taxon>
        <taxon>Dikarya</taxon>
        <taxon>Ascomycota</taxon>
        <taxon>Pezizomycotina</taxon>
        <taxon>Sordariomycetes</taxon>
        <taxon>Xylariomycetidae</taxon>
        <taxon>Amphisphaeriales</taxon>
        <taxon>Apiosporaceae</taxon>
        <taxon>Apiospora</taxon>
    </lineage>
</organism>
<dbReference type="EMBL" id="JAQQWN010000005">
    <property type="protein sequence ID" value="KAK8085825.1"/>
    <property type="molecule type" value="Genomic_DNA"/>
</dbReference>
<evidence type="ECO:0000256" key="2">
    <source>
        <dbReference type="ARBA" id="ARBA00023043"/>
    </source>
</evidence>
<dbReference type="PROSITE" id="PS50088">
    <property type="entry name" value="ANK_REPEAT"/>
    <property type="match status" value="1"/>
</dbReference>
<dbReference type="SMART" id="SM00248">
    <property type="entry name" value="ANK"/>
    <property type="match status" value="1"/>
</dbReference>
<dbReference type="InterPro" id="IPR002110">
    <property type="entry name" value="Ankyrin_rpt"/>
</dbReference>